<keyword evidence="2" id="KW-1185">Reference proteome</keyword>
<evidence type="ECO:0000313" key="1">
    <source>
        <dbReference type="EMBL" id="QNH71526.1"/>
    </source>
</evidence>
<reference evidence="1 2" key="1">
    <citation type="submission" date="2020-07" db="EMBL/GenBank/DDBJ databases">
        <title>Complete genome sequence of Rhizobium leguminosarum bacteriophage vB_RlegM_AF3.</title>
        <authorList>
            <person name="Gunathilake D."/>
            <person name="Mackenzie K.D."/>
            <person name="Yost C.K."/>
            <person name="Hynes M.F."/>
        </authorList>
    </citation>
    <scope>NUCLEOTIDE SEQUENCE [LARGE SCALE GENOMIC DNA]</scope>
</reference>
<dbReference type="Proteomes" id="UP000515855">
    <property type="component" value="Segment"/>
</dbReference>
<evidence type="ECO:0000313" key="2">
    <source>
        <dbReference type="Proteomes" id="UP000515855"/>
    </source>
</evidence>
<name>A0A7G7WWD2_9CAUD</name>
<gene>
    <name evidence="1" type="ORF">AF3_030</name>
</gene>
<sequence>MALTDKKAIRSALYAAIEYEKSFIDSYRDSITRQIPENEEAVIVARGRIRAWKRVLERYFVPRKDPIEEGLENGTIKTINIYDLMKGKIDDRD</sequence>
<dbReference type="EMBL" id="MT778837">
    <property type="protein sequence ID" value="QNH71526.1"/>
    <property type="molecule type" value="Genomic_DNA"/>
</dbReference>
<accession>A0A7G7WWD2</accession>
<organism evidence="1 2">
    <name type="scientific">Rhizobium phage AF3</name>
    <dbReference type="NCBI Taxonomy" id="2763529"/>
    <lineage>
        <taxon>Viruses</taxon>
        <taxon>Duplodnaviria</taxon>
        <taxon>Heunggongvirae</taxon>
        <taxon>Uroviricota</taxon>
        <taxon>Caudoviricetes</taxon>
        <taxon>Pootjesviridae</taxon>
        <taxon>Innesvirus</taxon>
        <taxon>Innesvirus AF3</taxon>
    </lineage>
</organism>
<proteinExistence type="predicted"/>
<protein>
    <submittedName>
        <fullName evidence="1">Uncharacterized protein</fullName>
    </submittedName>
</protein>